<organism evidence="2 3">
    <name type="scientific">Parvibaculum sedimenti</name>
    <dbReference type="NCBI Taxonomy" id="2608632"/>
    <lineage>
        <taxon>Bacteria</taxon>
        <taxon>Pseudomonadati</taxon>
        <taxon>Pseudomonadota</taxon>
        <taxon>Alphaproteobacteria</taxon>
        <taxon>Hyphomicrobiales</taxon>
        <taxon>Parvibaculaceae</taxon>
        <taxon>Parvibaculum</taxon>
    </lineage>
</organism>
<dbReference type="EMBL" id="WESC01000002">
    <property type="protein sequence ID" value="KAB7742072.1"/>
    <property type="molecule type" value="Genomic_DNA"/>
</dbReference>
<sequence>MGRTRRNELFWLLLIAACIALFVYQREQHGRVRHDRVAAVAQDPNADIVTGSIAEKPARKTQPVGRYYVPLGSYGSIDQATRRYLDVAQRYPALERDNKLKINTVKLKGDGTFHRVRMGNFVSEREARAACGRAGFSAAQCPVVATR</sequence>
<evidence type="ECO:0000313" key="3">
    <source>
        <dbReference type="Proteomes" id="UP000468901"/>
    </source>
</evidence>
<keyword evidence="3" id="KW-1185">Reference proteome</keyword>
<dbReference type="RefSeq" id="WP_152214494.1">
    <property type="nucleotide sequence ID" value="NZ_JBAQYD010000168.1"/>
</dbReference>
<dbReference type="GO" id="GO:0042834">
    <property type="term" value="F:peptidoglycan binding"/>
    <property type="evidence" value="ECO:0007669"/>
    <property type="project" value="InterPro"/>
</dbReference>
<evidence type="ECO:0000313" key="2">
    <source>
        <dbReference type="EMBL" id="KAB7742072.1"/>
    </source>
</evidence>
<dbReference type="PROSITE" id="PS51724">
    <property type="entry name" value="SPOR"/>
    <property type="match status" value="1"/>
</dbReference>
<reference evidence="2 3" key="1">
    <citation type="submission" date="2019-09" db="EMBL/GenBank/DDBJ databases">
        <title>Parvibaculum sedimenti sp. nov., isolated from sediment.</title>
        <authorList>
            <person name="Wang Y."/>
        </authorList>
    </citation>
    <scope>NUCLEOTIDE SEQUENCE [LARGE SCALE GENOMIC DNA]</scope>
    <source>
        <strain evidence="2 3">HXT-9</strain>
    </source>
</reference>
<dbReference type="InterPro" id="IPR036680">
    <property type="entry name" value="SPOR-like_sf"/>
</dbReference>
<dbReference type="InterPro" id="IPR007730">
    <property type="entry name" value="SPOR-like_dom"/>
</dbReference>
<dbReference type="Gene3D" id="3.30.70.1070">
    <property type="entry name" value="Sporulation related repeat"/>
    <property type="match status" value="1"/>
</dbReference>
<comment type="caution">
    <text evidence="2">The sequence shown here is derived from an EMBL/GenBank/DDBJ whole genome shotgun (WGS) entry which is preliminary data.</text>
</comment>
<dbReference type="SUPFAM" id="SSF110997">
    <property type="entry name" value="Sporulation related repeat"/>
    <property type="match status" value="1"/>
</dbReference>
<dbReference type="AlphaFoldDB" id="A0A6N6VN45"/>
<gene>
    <name evidence="2" type="ORF">F2P47_02000</name>
</gene>
<dbReference type="Proteomes" id="UP000468901">
    <property type="component" value="Unassembled WGS sequence"/>
</dbReference>
<proteinExistence type="predicted"/>
<evidence type="ECO:0000259" key="1">
    <source>
        <dbReference type="PROSITE" id="PS51724"/>
    </source>
</evidence>
<dbReference type="Pfam" id="PF05036">
    <property type="entry name" value="SPOR"/>
    <property type="match status" value="1"/>
</dbReference>
<protein>
    <recommendedName>
        <fullName evidence="1">SPOR domain-containing protein</fullName>
    </recommendedName>
</protein>
<accession>A0A6N6VN45</accession>
<feature type="domain" description="SPOR" evidence="1">
    <location>
        <begin position="61"/>
        <end position="147"/>
    </location>
</feature>
<name>A0A6N6VN45_9HYPH</name>